<evidence type="ECO:0000313" key="3">
    <source>
        <dbReference type="Proteomes" id="UP000515960"/>
    </source>
</evidence>
<dbReference type="CDD" id="cd13520">
    <property type="entry name" value="PBP2_TAXI_TRAP"/>
    <property type="match status" value="1"/>
</dbReference>
<organism evidence="2 3">
    <name type="scientific">Oscillibacter hominis</name>
    <dbReference type="NCBI Taxonomy" id="2763056"/>
    <lineage>
        <taxon>Bacteria</taxon>
        <taxon>Bacillati</taxon>
        <taxon>Bacillota</taxon>
        <taxon>Clostridia</taxon>
        <taxon>Eubacteriales</taxon>
        <taxon>Oscillospiraceae</taxon>
        <taxon>Oscillibacter</taxon>
    </lineage>
</organism>
<dbReference type="AlphaFoldDB" id="A0A7G9B7E9"/>
<feature type="chain" id="PRO_5038907392" evidence="1">
    <location>
        <begin position="20"/>
        <end position="343"/>
    </location>
</feature>
<evidence type="ECO:0000313" key="2">
    <source>
        <dbReference type="EMBL" id="QNL45480.1"/>
    </source>
</evidence>
<dbReference type="PANTHER" id="PTHR42941:SF1">
    <property type="entry name" value="SLL1037 PROTEIN"/>
    <property type="match status" value="1"/>
</dbReference>
<accession>A0A7G9B7E9</accession>
<protein>
    <submittedName>
        <fullName evidence="2">TAXI family TRAP transporter solute-binding subunit</fullName>
    </submittedName>
</protein>
<keyword evidence="3" id="KW-1185">Reference proteome</keyword>
<keyword evidence="1" id="KW-0732">Signal</keyword>
<dbReference type="PROSITE" id="PS51257">
    <property type="entry name" value="PROKAR_LIPOPROTEIN"/>
    <property type="match status" value="1"/>
</dbReference>
<proteinExistence type="predicted"/>
<dbReference type="PANTHER" id="PTHR42941">
    <property type="entry name" value="SLL1037 PROTEIN"/>
    <property type="match status" value="1"/>
</dbReference>
<dbReference type="RefSeq" id="WP_187333908.1">
    <property type="nucleotide sequence ID" value="NZ_CP060490.1"/>
</dbReference>
<reference evidence="2 3" key="1">
    <citation type="submission" date="2020-08" db="EMBL/GenBank/DDBJ databases">
        <authorList>
            <person name="Liu C."/>
            <person name="Sun Q."/>
        </authorList>
    </citation>
    <scope>NUCLEOTIDE SEQUENCE [LARGE SCALE GENOMIC DNA]</scope>
    <source>
        <strain evidence="2 3">NSJ-62</strain>
    </source>
</reference>
<gene>
    <name evidence="2" type="ORF">H8790_05615</name>
</gene>
<dbReference type="Pfam" id="PF16868">
    <property type="entry name" value="NMT1_3"/>
    <property type="match status" value="1"/>
</dbReference>
<sequence>MKRVAAILLSGLMVLSLLAGCGSTGGSGSGSASGSGGGGGQTGGTVKFSIGASSVGGGFYNGASSISTVVNSKLDGYEATVEVTGASANNALLTQAGEIEMGMCATEVMYEAYNGLYDFEGQQACPDIRAVMPGWGGIYMFITLANSGFESLYDIEGVAWSGGPVGSSNQSLMNRVLDVCGISVDMSNLPNSDASRALGDGTIKGFTLAHPASAVSELEATNEVKILTIPEDKVDAFKEKYPQYVWLDIPGGYYKALPEDTTNVGLYNMVISNQNVDEELVYQVVKACYENQDLIKSIFAQFGDEMSLENINYSTIPYHAGAIRYFEEAGIEVPDDLIPPECK</sequence>
<name>A0A7G9B7E9_9FIRM</name>
<evidence type="ECO:0000256" key="1">
    <source>
        <dbReference type="SAM" id="SignalP"/>
    </source>
</evidence>
<feature type="signal peptide" evidence="1">
    <location>
        <begin position="1"/>
        <end position="19"/>
    </location>
</feature>
<dbReference type="Gene3D" id="3.40.190.10">
    <property type="entry name" value="Periplasmic binding protein-like II"/>
    <property type="match status" value="2"/>
</dbReference>
<dbReference type="NCBIfam" id="TIGR02122">
    <property type="entry name" value="TRAP_TAXI"/>
    <property type="match status" value="1"/>
</dbReference>
<dbReference type="EMBL" id="CP060490">
    <property type="protein sequence ID" value="QNL45480.1"/>
    <property type="molecule type" value="Genomic_DNA"/>
</dbReference>
<dbReference type="InterPro" id="IPR011852">
    <property type="entry name" value="TRAP_TAXI"/>
</dbReference>
<dbReference type="KEGG" id="ohi:H8790_05615"/>
<dbReference type="SUPFAM" id="SSF53850">
    <property type="entry name" value="Periplasmic binding protein-like II"/>
    <property type="match status" value="1"/>
</dbReference>
<dbReference type="Proteomes" id="UP000515960">
    <property type="component" value="Chromosome"/>
</dbReference>